<dbReference type="OMA" id="MIYKELH"/>
<comment type="caution">
    <text evidence="2">The sequence shown here is derived from an EMBL/GenBank/DDBJ whole genome shotgun (WGS) entry which is preliminary data.</text>
</comment>
<protein>
    <recommendedName>
        <fullName evidence="4">Tetratricopeptide repeat protein 39B</fullName>
    </recommendedName>
</protein>
<accession>A0A9P6Y7P3</accession>
<dbReference type="Pfam" id="PF10300">
    <property type="entry name" value="Iml2-TPR_39"/>
    <property type="match status" value="1"/>
</dbReference>
<dbReference type="SUPFAM" id="SSF48452">
    <property type="entry name" value="TPR-like"/>
    <property type="match status" value="1"/>
</dbReference>
<evidence type="ECO:0000256" key="1">
    <source>
        <dbReference type="SAM" id="MobiDB-lite"/>
    </source>
</evidence>
<dbReference type="EMBL" id="JAANIT010001306">
    <property type="protein sequence ID" value="KAG1541020.1"/>
    <property type="molecule type" value="Genomic_DNA"/>
</dbReference>
<dbReference type="PANTHER" id="PTHR31859">
    <property type="entry name" value="TETRATRICOPEPTIDE REPEAT PROTEIN 39 FAMILY MEMBER"/>
    <property type="match status" value="1"/>
</dbReference>
<dbReference type="GO" id="GO:0005741">
    <property type="term" value="C:mitochondrial outer membrane"/>
    <property type="evidence" value="ECO:0007669"/>
    <property type="project" value="TreeGrafter"/>
</dbReference>
<dbReference type="GO" id="GO:0005634">
    <property type="term" value="C:nucleus"/>
    <property type="evidence" value="ECO:0007669"/>
    <property type="project" value="TreeGrafter"/>
</dbReference>
<dbReference type="InterPro" id="IPR019412">
    <property type="entry name" value="IML2/TPR_39"/>
</dbReference>
<dbReference type="GO" id="GO:0005829">
    <property type="term" value="C:cytosol"/>
    <property type="evidence" value="ECO:0007669"/>
    <property type="project" value="TreeGrafter"/>
</dbReference>
<dbReference type="OrthoDB" id="43460at2759"/>
<evidence type="ECO:0000313" key="2">
    <source>
        <dbReference type="EMBL" id="KAG1541020.1"/>
    </source>
</evidence>
<evidence type="ECO:0008006" key="4">
    <source>
        <dbReference type="Google" id="ProtNLM"/>
    </source>
</evidence>
<feature type="region of interest" description="Disordered" evidence="1">
    <location>
        <begin position="1"/>
        <end position="57"/>
    </location>
</feature>
<sequence>MPLLNITSSSSSKKKRPEGLARNAKSTSSTLSLRSISRMGQSMSSMLPRQKESGEEKEEILNSIHITQKQWDHAQQNLLLDAVEVRRALDLFLDSKISDAENILEPKRYSSLYHSLGHAFILFLKSLMTFQQTDIEAAIEALKETVQLADGFRKKDSGWVGSISSWVKGMTVQDIKNMSRLHRHAELIYAESYLLKALLCIIHDESFVSFLREGLHIRSSYNTYKTLQKFLVYAKEEAAAGKDVTDLCLDDHFTSGVSLGVGLFHIMISLLPTSVMKVVEFIGFTNDRAYGLEILENVGGWEEYQQDLPPPQEPDEGLRRQFCDMALLLYHVILSKLIPLSDVNEELAERILAYNLKLYPSGVFFLYFSGKQLGACGNLVMAKSQFEKAIRTQKDWKQLQHMCYWELGLISLLQHDWQSSHEFYTTLYQESNWSKAVYLYLQAVSQYMVASTKEEKERKELVKKACDMMQKVTDSKQKIAGKSLPLEKFVARKSRKFIAQTNLMFPDLEALVAFNAIDFMNKELILENLKRINAELDRLMSNTTKPQEALNYYDDLCLCHYLRAVLLRLLILQVDENENKSKWKDIHKQSIQCVMDNAEKIQLDHYIYYFTRYEEARMAIMQENYETAKDIVKSIVKASEKGQFNVGAGPHAKNKYSLESALLFKCHNCLTEIDMLMSNHPSFISK</sequence>
<feature type="compositionally biased region" description="Polar residues" evidence="1">
    <location>
        <begin position="1"/>
        <end position="11"/>
    </location>
</feature>
<organism evidence="2 3">
    <name type="scientific">Rhizopus oryzae</name>
    <name type="common">Mucormycosis agent</name>
    <name type="synonym">Rhizopus arrhizus var. delemar</name>
    <dbReference type="NCBI Taxonomy" id="64495"/>
    <lineage>
        <taxon>Eukaryota</taxon>
        <taxon>Fungi</taxon>
        <taxon>Fungi incertae sedis</taxon>
        <taxon>Mucoromycota</taxon>
        <taxon>Mucoromycotina</taxon>
        <taxon>Mucoromycetes</taxon>
        <taxon>Mucorales</taxon>
        <taxon>Mucorineae</taxon>
        <taxon>Rhizopodaceae</taxon>
        <taxon>Rhizopus</taxon>
    </lineage>
</organism>
<dbReference type="Proteomes" id="UP000717996">
    <property type="component" value="Unassembled WGS sequence"/>
</dbReference>
<evidence type="ECO:0000313" key="3">
    <source>
        <dbReference type="Proteomes" id="UP000717996"/>
    </source>
</evidence>
<dbReference type="AlphaFoldDB" id="A0A9P6Y7P3"/>
<proteinExistence type="predicted"/>
<feature type="compositionally biased region" description="Low complexity" evidence="1">
    <location>
        <begin position="26"/>
        <end position="38"/>
    </location>
</feature>
<dbReference type="InterPro" id="IPR011990">
    <property type="entry name" value="TPR-like_helical_dom_sf"/>
</dbReference>
<dbReference type="PANTHER" id="PTHR31859:SF1">
    <property type="entry name" value="TETRATRICOPEPTIDE REPEAT PROTEIN 39C"/>
    <property type="match status" value="1"/>
</dbReference>
<name>A0A9P6Y7P3_RHIOR</name>
<gene>
    <name evidence="2" type="ORF">G6F51_008163</name>
</gene>
<reference evidence="2" key="1">
    <citation type="journal article" date="2020" name="Microb. Genom.">
        <title>Genetic diversity of clinical and environmental Mucorales isolates obtained from an investigation of mucormycosis cases among solid organ transplant recipients.</title>
        <authorList>
            <person name="Nguyen M.H."/>
            <person name="Kaul D."/>
            <person name="Muto C."/>
            <person name="Cheng S.J."/>
            <person name="Richter R.A."/>
            <person name="Bruno V.M."/>
            <person name="Liu G."/>
            <person name="Beyhan S."/>
            <person name="Sundermann A.J."/>
            <person name="Mounaud S."/>
            <person name="Pasculle A.W."/>
            <person name="Nierman W.C."/>
            <person name="Driscoll E."/>
            <person name="Cumbie R."/>
            <person name="Clancy C.J."/>
            <person name="Dupont C.L."/>
        </authorList>
    </citation>
    <scope>NUCLEOTIDE SEQUENCE</scope>
    <source>
        <strain evidence="2">GL16</strain>
    </source>
</reference>